<dbReference type="RefSeq" id="WP_054390393.1">
    <property type="nucleotide sequence ID" value="NZ_CP062152.1"/>
</dbReference>
<evidence type="ECO:0000313" key="2">
    <source>
        <dbReference type="Proteomes" id="UP001163036"/>
    </source>
</evidence>
<proteinExistence type="predicted"/>
<evidence type="ECO:0000313" key="1">
    <source>
        <dbReference type="EMBL" id="UYV30102.1"/>
    </source>
</evidence>
<dbReference type="Proteomes" id="UP001163036">
    <property type="component" value="Plasmid pVP-16-VB00198-1"/>
</dbReference>
<protein>
    <submittedName>
        <fullName evidence="1">Uncharacterized protein</fullName>
    </submittedName>
</protein>
<name>A0A8H9NDH2_VIBPH</name>
<keyword evidence="1" id="KW-0614">Plasmid</keyword>
<gene>
    <name evidence="1" type="ORF">M5598_23730</name>
</gene>
<accession>A0A8H9NDH2</accession>
<dbReference type="EMBL" id="CP097357">
    <property type="protein sequence ID" value="UYV30102.1"/>
    <property type="molecule type" value="Genomic_DNA"/>
</dbReference>
<organism evidence="1 2">
    <name type="scientific">Vibrio parahaemolyticus</name>
    <dbReference type="NCBI Taxonomy" id="670"/>
    <lineage>
        <taxon>Bacteria</taxon>
        <taxon>Pseudomonadati</taxon>
        <taxon>Pseudomonadota</taxon>
        <taxon>Gammaproteobacteria</taxon>
        <taxon>Vibrionales</taxon>
        <taxon>Vibrionaceae</taxon>
        <taxon>Vibrio</taxon>
    </lineage>
</organism>
<sequence length="73" mass="8266">MIILNFNPVWLIMSILSGAMTLNFALDVLHHGSSLDSHEGAMKEYHEIFYKKSKSRALASFIAFALFVILYMA</sequence>
<geneLocation type="plasmid" evidence="1 2">
    <name>pVP-16-VB00198-1</name>
</geneLocation>
<reference evidence="1" key="1">
    <citation type="submission" date="2022-05" db="EMBL/GenBank/DDBJ databases">
        <title>Megaplasmid of Vibrio parahaemolyticus.</title>
        <authorList>
            <person name="Strauch E."/>
            <person name="Borowiak M."/>
        </authorList>
    </citation>
    <scope>NUCLEOTIDE SEQUENCE</scope>
    <source>
        <strain evidence="1">16-VB00198</strain>
        <plasmid evidence="1">pVP-16-VB00198-1</plasmid>
    </source>
</reference>
<dbReference type="AlphaFoldDB" id="A0A8H9NDH2"/>